<dbReference type="PANTHER" id="PTHR10579:SF43">
    <property type="entry name" value="ZINC FINGER (C3HC4-TYPE RING FINGER) FAMILY PROTEIN"/>
    <property type="match status" value="1"/>
</dbReference>
<accession>A0A6J6GA21</accession>
<dbReference type="SUPFAM" id="SSF53300">
    <property type="entry name" value="vWA-like"/>
    <property type="match status" value="1"/>
</dbReference>
<organism evidence="2">
    <name type="scientific">freshwater metagenome</name>
    <dbReference type="NCBI Taxonomy" id="449393"/>
    <lineage>
        <taxon>unclassified sequences</taxon>
        <taxon>metagenomes</taxon>
        <taxon>ecological metagenomes</taxon>
    </lineage>
</organism>
<dbReference type="InterPro" id="IPR051266">
    <property type="entry name" value="CLCR"/>
</dbReference>
<dbReference type="Pfam" id="PF18571">
    <property type="entry name" value="VWA_3_C"/>
    <property type="match status" value="1"/>
</dbReference>
<dbReference type="Gene3D" id="1.20.120.1690">
    <property type="match status" value="1"/>
</dbReference>
<dbReference type="Pfam" id="PF13768">
    <property type="entry name" value="VWA_3"/>
    <property type="match status" value="1"/>
</dbReference>
<sequence length="425" mass="45286">MAEFQAEVFQNEYLSEGATDVHGVVSITCRGAGTAGSAGTEAAEIVIVDTSGSMDMPPAKIAAARRAARVAVEEIVDGTWFAVLSGHTVAQMVYPPHPGLAKMTDVTRRDAIEAVGRLRSGGATAIGAWITAATELFSQAPAGQRHAILLTDGKIEGEPEGALDAALAAAKGKFQCDCRGIGSDWVVEELRKIATALMGTVDIVARPEDLEADFEEMMRNAMSRGVADVRLRVWAPQGSEVLFVRQVAPQVDDLTARGVRISPLVVEFPTGAWSDESRDYHVAVRVPTAPVGNERLAARVEVVVDDQVLAKGLVKAIWSSDTHLTTRIDPAVAHYTGQAQLADVIQRGLAAKSAGDERTATVLLGEAAKLAHDTGNEQTTRLLAKVVDVVDVEAGTVRLKQQVAKVDEMALDTRSTKTTRIRREP</sequence>
<dbReference type="PANTHER" id="PTHR10579">
    <property type="entry name" value="CALCIUM-ACTIVATED CHLORIDE CHANNEL REGULATOR"/>
    <property type="match status" value="1"/>
</dbReference>
<evidence type="ECO:0000313" key="2">
    <source>
        <dbReference type="EMBL" id="CAB4598172.1"/>
    </source>
</evidence>
<feature type="domain" description="VWFA" evidence="1">
    <location>
        <begin position="43"/>
        <end position="222"/>
    </location>
</feature>
<dbReference type="Gene3D" id="3.40.50.410">
    <property type="entry name" value="von Willebrand factor, type A domain"/>
    <property type="match status" value="1"/>
</dbReference>
<dbReference type="CDD" id="cd00198">
    <property type="entry name" value="vWFA"/>
    <property type="match status" value="1"/>
</dbReference>
<proteinExistence type="predicted"/>
<evidence type="ECO:0000259" key="1">
    <source>
        <dbReference type="PROSITE" id="PS50234"/>
    </source>
</evidence>
<dbReference type="SMART" id="SM00327">
    <property type="entry name" value="VWA"/>
    <property type="match status" value="1"/>
</dbReference>
<dbReference type="InterPro" id="IPR002035">
    <property type="entry name" value="VWF_A"/>
</dbReference>
<name>A0A6J6GA21_9ZZZZ</name>
<dbReference type="Gene3D" id="2.60.40.3670">
    <property type="match status" value="1"/>
</dbReference>
<dbReference type="EMBL" id="CAEZSR010000291">
    <property type="protein sequence ID" value="CAB4598172.1"/>
    <property type="molecule type" value="Genomic_DNA"/>
</dbReference>
<dbReference type="InterPro" id="IPR041176">
    <property type="entry name" value="VWA_3_C"/>
</dbReference>
<gene>
    <name evidence="2" type="ORF">UFOPK1493_04135</name>
</gene>
<dbReference type="AlphaFoldDB" id="A0A6J6GA21"/>
<protein>
    <submittedName>
        <fullName evidence="2">Unannotated protein</fullName>
    </submittedName>
</protein>
<reference evidence="2" key="1">
    <citation type="submission" date="2020-05" db="EMBL/GenBank/DDBJ databases">
        <authorList>
            <person name="Chiriac C."/>
            <person name="Salcher M."/>
            <person name="Ghai R."/>
            <person name="Kavagutti S V."/>
        </authorList>
    </citation>
    <scope>NUCLEOTIDE SEQUENCE</scope>
</reference>
<dbReference type="PROSITE" id="PS50234">
    <property type="entry name" value="VWFA"/>
    <property type="match status" value="1"/>
</dbReference>
<dbReference type="InterPro" id="IPR036465">
    <property type="entry name" value="vWFA_dom_sf"/>
</dbReference>